<dbReference type="AlphaFoldDB" id="A0AAD9JX96"/>
<keyword evidence="2" id="KW-0732">Signal</keyword>
<feature type="compositionally biased region" description="Basic residues" evidence="1">
    <location>
        <begin position="149"/>
        <end position="169"/>
    </location>
</feature>
<protein>
    <submittedName>
        <fullName evidence="3">Uncharacterized protein</fullName>
    </submittedName>
</protein>
<sequence>MRLILLWTTFLYLGTILDCCEAIRISISAGSPYRVRLNRQRRLVGANAKAFSYSYLPPVSYLPATSAPATQYYQQSVRLQQPVTSVLPVNFAPKPVTYHQPITIYPAQSPRPTYQQYSYVQQQPSTYGVQRVQYSYNEPLNRPMSGSKPKSRYRMRGNRYGRKRRRYQAKPRYDYQDDPYGGGYDRQDDGYGGRGYGDDDEGYGGGGYGDRDEGYGGGGYDDRDEGYGGGGYGDRDEGYGGGGYDDRDEGYGGGGYGDRDEGYGGGGYGDRDKGYGGGGYDDRDEGYGGGYDRDVGGYSNDYGQQQQGGYGRNKYKKKPKIVYVPVYKPRKKKKKMKIISIMPGFFIAGGTQLYGKYKSLKYCEKACAATPSCFAGDYNPWLMKCYLHTNYTACETLRAHKKLVHFSKVPCQVPEAPLGLITLGAQLFRAIEQKGIKCLSDCLKRCATAGKGIPTSVADIGNQLCFGVDYDFGSHKCYFHVDNTNNRICPADGSQPKTPRDLVANPAVVNIILCE</sequence>
<dbReference type="Gene3D" id="3.50.4.10">
    <property type="entry name" value="Hepatocyte Growth Factor"/>
    <property type="match status" value="1"/>
</dbReference>
<feature type="compositionally biased region" description="Low complexity" evidence="1">
    <location>
        <begin position="296"/>
        <end position="305"/>
    </location>
</feature>
<feature type="signal peptide" evidence="2">
    <location>
        <begin position="1"/>
        <end position="22"/>
    </location>
</feature>
<evidence type="ECO:0000256" key="2">
    <source>
        <dbReference type="SAM" id="SignalP"/>
    </source>
</evidence>
<name>A0AAD9JX96_9ANNE</name>
<dbReference type="Proteomes" id="UP001208570">
    <property type="component" value="Unassembled WGS sequence"/>
</dbReference>
<organism evidence="3 4">
    <name type="scientific">Paralvinella palmiformis</name>
    <dbReference type="NCBI Taxonomy" id="53620"/>
    <lineage>
        <taxon>Eukaryota</taxon>
        <taxon>Metazoa</taxon>
        <taxon>Spiralia</taxon>
        <taxon>Lophotrochozoa</taxon>
        <taxon>Annelida</taxon>
        <taxon>Polychaeta</taxon>
        <taxon>Sedentaria</taxon>
        <taxon>Canalipalpata</taxon>
        <taxon>Terebellida</taxon>
        <taxon>Terebelliformia</taxon>
        <taxon>Alvinellidae</taxon>
        <taxon>Paralvinella</taxon>
    </lineage>
</organism>
<evidence type="ECO:0000256" key="1">
    <source>
        <dbReference type="SAM" id="MobiDB-lite"/>
    </source>
</evidence>
<proteinExistence type="predicted"/>
<comment type="caution">
    <text evidence="3">The sequence shown here is derived from an EMBL/GenBank/DDBJ whole genome shotgun (WGS) entry which is preliminary data.</text>
</comment>
<feature type="chain" id="PRO_5041969918" evidence="2">
    <location>
        <begin position="23"/>
        <end position="515"/>
    </location>
</feature>
<keyword evidence="4" id="KW-1185">Reference proteome</keyword>
<gene>
    <name evidence="3" type="ORF">LSH36_138g02076</name>
</gene>
<reference evidence="3" key="1">
    <citation type="journal article" date="2023" name="Mol. Biol. Evol.">
        <title>Third-Generation Sequencing Reveals the Adaptive Role of the Epigenome in Three Deep-Sea Polychaetes.</title>
        <authorList>
            <person name="Perez M."/>
            <person name="Aroh O."/>
            <person name="Sun Y."/>
            <person name="Lan Y."/>
            <person name="Juniper S.K."/>
            <person name="Young C.R."/>
            <person name="Angers B."/>
            <person name="Qian P.Y."/>
        </authorList>
    </citation>
    <scope>NUCLEOTIDE SEQUENCE</scope>
    <source>
        <strain evidence="3">P08H-3</strain>
    </source>
</reference>
<accession>A0AAD9JX96</accession>
<dbReference type="EMBL" id="JAODUP010000138">
    <property type="protein sequence ID" value="KAK2160183.1"/>
    <property type="molecule type" value="Genomic_DNA"/>
</dbReference>
<evidence type="ECO:0000313" key="4">
    <source>
        <dbReference type="Proteomes" id="UP001208570"/>
    </source>
</evidence>
<evidence type="ECO:0000313" key="3">
    <source>
        <dbReference type="EMBL" id="KAK2160183.1"/>
    </source>
</evidence>
<feature type="region of interest" description="Disordered" evidence="1">
    <location>
        <begin position="138"/>
        <end position="313"/>
    </location>
</feature>